<dbReference type="InterPro" id="IPR029467">
    <property type="entry name" value="Cyt_c7-like"/>
</dbReference>
<name>A0A533QCQ2_9BACT</name>
<gene>
    <name evidence="4" type="ORF">JETT_1177</name>
</gene>
<comment type="caution">
    <text evidence="4">The sequence shown here is derived from an EMBL/GenBank/DDBJ whole genome shotgun (WGS) entry which is preliminary data.</text>
</comment>
<reference evidence="4 5" key="1">
    <citation type="submission" date="2019-04" db="EMBL/GenBank/DDBJ databases">
        <title>Genome of a novel bacterium Candidatus Jettenia ecosi reconstructed from metagenome of an anammox bioreactor.</title>
        <authorList>
            <person name="Mardanov A.V."/>
            <person name="Beletsky A.V."/>
            <person name="Ravin N.V."/>
            <person name="Botchkova E.A."/>
            <person name="Litti Y.V."/>
            <person name="Nozhevnikova A.N."/>
        </authorList>
    </citation>
    <scope>NUCLEOTIDE SEQUENCE [LARGE SCALE GENOMIC DNA]</scope>
    <source>
        <strain evidence="4">J2</strain>
    </source>
</reference>
<keyword evidence="2" id="KW-0812">Transmembrane</keyword>
<dbReference type="PANTHER" id="PTHR35038">
    <property type="entry name" value="DISSIMILATORY SULFITE REDUCTASE SIRA"/>
    <property type="match status" value="1"/>
</dbReference>
<evidence type="ECO:0000256" key="1">
    <source>
        <dbReference type="ARBA" id="ARBA00022729"/>
    </source>
</evidence>
<evidence type="ECO:0000259" key="3">
    <source>
        <dbReference type="Pfam" id="PF14522"/>
    </source>
</evidence>
<dbReference type="Proteomes" id="UP000319783">
    <property type="component" value="Unassembled WGS sequence"/>
</dbReference>
<evidence type="ECO:0000313" key="4">
    <source>
        <dbReference type="EMBL" id="TLD42526.1"/>
    </source>
</evidence>
<evidence type="ECO:0000313" key="5">
    <source>
        <dbReference type="Proteomes" id="UP000319783"/>
    </source>
</evidence>
<proteinExistence type="predicted"/>
<accession>A0A533QCQ2</accession>
<evidence type="ECO:0000256" key="2">
    <source>
        <dbReference type="SAM" id="Phobius"/>
    </source>
</evidence>
<keyword evidence="2" id="KW-0472">Membrane</keyword>
<dbReference type="InterPro" id="IPR036280">
    <property type="entry name" value="Multihaem_cyt_sf"/>
</dbReference>
<dbReference type="InterPro" id="IPR051829">
    <property type="entry name" value="Multiheme_Cytochr_ET"/>
</dbReference>
<dbReference type="EMBL" id="SULG01000018">
    <property type="protein sequence ID" value="TLD42526.1"/>
    <property type="molecule type" value="Genomic_DNA"/>
</dbReference>
<dbReference type="Pfam" id="PF14522">
    <property type="entry name" value="Cytochrome_C7"/>
    <property type="match status" value="1"/>
</dbReference>
<feature type="transmembrane region" description="Helical" evidence="2">
    <location>
        <begin position="12"/>
        <end position="36"/>
    </location>
</feature>
<protein>
    <recommendedName>
        <fullName evidence="3">Cytochrome c7-like domain-containing protein</fullName>
    </recommendedName>
</protein>
<dbReference type="AlphaFoldDB" id="A0A533QCQ2"/>
<sequence length="544" mass="61695">MFEEVKKLNKRTAIRLAIASLIAIGILGITLFITVAQPKRSHYCAKCHNHVSFNNACKKSLPKDIACIECHTHENKTTAVLALEIRDEHCTTEQCHPLSKLSVQSTQYKKLKPFQHKTHLIKESNGNTGGLKLRCTSCHAAMSEEKHFEIDTSTCNICHFISQSATTQSRFPDSPSSQGKNASKSYTMINTRQLAYTEKEKISVSGCTLCHGHIKKTKEIYGKIFEHEVYEKNEKVSCSDCHFKIIQGDGIVDKNHCYRCHTKTSDTLNNVSELHDIHIDRHKTACTSCHTPITHGWPKTRNKVYGDNNLKSIGSNYKIQDLIMTGLGGMGIKGEPDPMYLVTLNCSACHKDEEFYTNVAPELCNNCHDKGFDTIVSEQMQFVKLRMQVLRALLLQVKRHHTTDTDAIVRQIMPRLHPLLSSLMYPYKNAKKNPFPCNTIVHEAEINYNLIKEDGSSGVHNIKHVKDLLDYSIANLKQEELAKSPNRSPFPTTSCTNRCHVNYLAYRTVYQKKIFKHKTHSPDKGLECHQCHNNDPVNKKHTAI</sequence>
<keyword evidence="2" id="KW-1133">Transmembrane helix</keyword>
<dbReference type="Gene3D" id="3.90.10.10">
    <property type="entry name" value="Cytochrome C3"/>
    <property type="match status" value="1"/>
</dbReference>
<feature type="domain" description="Cytochrome c7-like" evidence="3">
    <location>
        <begin position="274"/>
        <end position="369"/>
    </location>
</feature>
<keyword evidence="1" id="KW-0732">Signal</keyword>
<dbReference type="SUPFAM" id="SSF48695">
    <property type="entry name" value="Multiheme cytochromes"/>
    <property type="match status" value="1"/>
</dbReference>
<organism evidence="4 5">
    <name type="scientific">Candidatus Jettenia ecosi</name>
    <dbReference type="NCBI Taxonomy" id="2494326"/>
    <lineage>
        <taxon>Bacteria</taxon>
        <taxon>Pseudomonadati</taxon>
        <taxon>Planctomycetota</taxon>
        <taxon>Candidatus Brocadiia</taxon>
        <taxon>Candidatus Brocadiales</taxon>
        <taxon>Candidatus Brocadiaceae</taxon>
        <taxon>Candidatus Jettenia</taxon>
    </lineage>
</organism>